<evidence type="ECO:0000256" key="1">
    <source>
        <dbReference type="SAM" id="MobiDB-lite"/>
    </source>
</evidence>
<dbReference type="PANTHER" id="PTHR37049:SF4">
    <property type="entry name" value="RHODANESE DOMAIN-CONTAINING PROTEIN"/>
    <property type="match status" value="1"/>
</dbReference>
<feature type="domain" description="CPAF-like PDZ" evidence="5">
    <location>
        <begin position="180"/>
        <end position="291"/>
    </location>
</feature>
<dbReference type="AlphaFoldDB" id="A0A6A5W8C7"/>
<feature type="compositionally biased region" description="Polar residues" evidence="1">
    <location>
        <begin position="707"/>
        <end position="717"/>
    </location>
</feature>
<feature type="chain" id="PRO_5025691832" evidence="3">
    <location>
        <begin position="19"/>
        <end position="774"/>
    </location>
</feature>
<feature type="region of interest" description="Disordered" evidence="1">
    <location>
        <begin position="703"/>
        <end position="749"/>
    </location>
</feature>
<dbReference type="InterPro" id="IPR029045">
    <property type="entry name" value="ClpP/crotonase-like_dom_sf"/>
</dbReference>
<dbReference type="Pfam" id="PF03572">
    <property type="entry name" value="Peptidase_S41"/>
    <property type="match status" value="1"/>
</dbReference>
<evidence type="ECO:0000259" key="4">
    <source>
        <dbReference type="Pfam" id="PF03572"/>
    </source>
</evidence>
<dbReference type="GO" id="GO:0008236">
    <property type="term" value="F:serine-type peptidase activity"/>
    <property type="evidence" value="ECO:0007669"/>
    <property type="project" value="InterPro"/>
</dbReference>
<name>A0A6A5W8C7_9PLEO</name>
<keyword evidence="7" id="KW-1185">Reference proteome</keyword>
<reference evidence="6" key="1">
    <citation type="journal article" date="2020" name="Stud. Mycol.">
        <title>101 Dothideomycetes genomes: a test case for predicting lifestyles and emergence of pathogens.</title>
        <authorList>
            <person name="Haridas S."/>
            <person name="Albert R."/>
            <person name="Binder M."/>
            <person name="Bloem J."/>
            <person name="Labutti K."/>
            <person name="Salamov A."/>
            <person name="Andreopoulos B."/>
            <person name="Baker S."/>
            <person name="Barry K."/>
            <person name="Bills G."/>
            <person name="Bluhm B."/>
            <person name="Cannon C."/>
            <person name="Castanera R."/>
            <person name="Culley D."/>
            <person name="Daum C."/>
            <person name="Ezra D."/>
            <person name="Gonzalez J."/>
            <person name="Henrissat B."/>
            <person name="Kuo A."/>
            <person name="Liang C."/>
            <person name="Lipzen A."/>
            <person name="Lutzoni F."/>
            <person name="Magnuson J."/>
            <person name="Mondo S."/>
            <person name="Nolan M."/>
            <person name="Ohm R."/>
            <person name="Pangilinan J."/>
            <person name="Park H.-J."/>
            <person name="Ramirez L."/>
            <person name="Alfaro M."/>
            <person name="Sun H."/>
            <person name="Tritt A."/>
            <person name="Yoshinaga Y."/>
            <person name="Zwiers L.-H."/>
            <person name="Turgeon B."/>
            <person name="Goodwin S."/>
            <person name="Spatafora J."/>
            <person name="Crous P."/>
            <person name="Grigoriev I."/>
        </authorList>
    </citation>
    <scope>NUCLEOTIDE SEQUENCE</scope>
    <source>
        <strain evidence="6">CBS 123094</strain>
    </source>
</reference>
<gene>
    <name evidence="6" type="ORF">P154DRAFT_263693</name>
</gene>
<evidence type="ECO:0000256" key="2">
    <source>
        <dbReference type="SAM" id="Phobius"/>
    </source>
</evidence>
<dbReference type="GO" id="GO:0006508">
    <property type="term" value="P:proteolysis"/>
    <property type="evidence" value="ECO:0007669"/>
    <property type="project" value="InterPro"/>
</dbReference>
<protein>
    <submittedName>
        <fullName evidence="6">Uncharacterized protein</fullName>
    </submittedName>
</protein>
<keyword evidence="2" id="KW-1133">Transmembrane helix</keyword>
<proteinExistence type="predicted"/>
<dbReference type="InterPro" id="IPR005151">
    <property type="entry name" value="Tail-specific_protease"/>
</dbReference>
<dbReference type="PANTHER" id="PTHR37049">
    <property type="entry name" value="PEPTIDASE S41 FAMILY PROTEIN"/>
    <property type="match status" value="1"/>
</dbReference>
<dbReference type="SUPFAM" id="SSF52096">
    <property type="entry name" value="ClpP/crotonase"/>
    <property type="match status" value="1"/>
</dbReference>
<dbReference type="Proteomes" id="UP000799779">
    <property type="component" value="Unassembled WGS sequence"/>
</dbReference>
<feature type="transmembrane region" description="Helical" evidence="2">
    <location>
        <begin position="753"/>
        <end position="773"/>
    </location>
</feature>
<dbReference type="Gene3D" id="3.90.226.10">
    <property type="entry name" value="2-enoyl-CoA Hydratase, Chain A, domain 1"/>
    <property type="match status" value="1"/>
</dbReference>
<feature type="signal peptide" evidence="3">
    <location>
        <begin position="1"/>
        <end position="18"/>
    </location>
</feature>
<feature type="domain" description="Tail specific protease" evidence="4">
    <location>
        <begin position="373"/>
        <end position="568"/>
    </location>
</feature>
<feature type="compositionally biased region" description="Low complexity" evidence="1">
    <location>
        <begin position="724"/>
        <end position="747"/>
    </location>
</feature>
<evidence type="ECO:0000256" key="3">
    <source>
        <dbReference type="SAM" id="SignalP"/>
    </source>
</evidence>
<keyword evidence="2" id="KW-0812">Transmembrane</keyword>
<dbReference type="Pfam" id="PF23658">
    <property type="entry name" value="PDZ_CPAF_rel"/>
    <property type="match status" value="1"/>
</dbReference>
<dbReference type="OrthoDB" id="27214at2759"/>
<sequence length="774" mass="84495">MRCFIALPALVAVVAAQAESFNFAATTTGNPATSAVDRIEPSATESTGPVDTARACAQISQAIDRSRLDFPSVEAELALACLQDVPINTEAASITINSIKQMVQFQSTLIYLKNPPEGYSNEPVDIIAGLDDIDKKVNNGEYKNEYDFENAIAELLVKAHDGHLGFDGMAYGGAFRWRRSRQASLISASVDGKELPKIWALDDYNSTGVSSYTPSAVTKINGEDAVQFLQKEALLNAYHDPDTRFNALFYMQPAESWGYFTNPRFYPGPSTSLTFENGTTFTYVNLAVVLQRDAWGGIEDGDTFYRTYIVPSTSSKIKKRSSPHSLPRQLQHPKEAELARRYVPFNYPKPAIEHQSFDVGLAGYFIDTSVGTIGVLMIQTFNTDDNNDAVEFQNVIQTYISEAKSRNVAKTVIDVRTNGGGKILLGYDAYLQFFPSQEPQLMSRYRGHQAIELIGEKISTLELTNQDAELYTSPFNYHAYLDKDLKPYDSWTDMYGPAKFNDDSFTNLLRYNLSDPLTTSSDRFSIGVTMTGYLERSNFTEDPFKAEDIIILSDGICASTCSLFTELMVQQSKVKTLAIGGRPETGPMQPVGGTKGSLVLQAEYLTALSVYIVQNFANSRSEARDWAEFLPNGFAINAADATVNFQDNIRKGLENDGMPTQFLNDSASCRVWYTPENYFNVTSVWEKVALVAFGKDGGMDEDACVSGSVTSPQQQQGEGDGNPTTSGTASSSSAKPTGTSGAAAGGARPQGSWTAALVCGVVVMASMTFGASLI</sequence>
<accession>A0A6A5W8C7</accession>
<evidence type="ECO:0000313" key="7">
    <source>
        <dbReference type="Proteomes" id="UP000799779"/>
    </source>
</evidence>
<keyword evidence="2" id="KW-0472">Membrane</keyword>
<dbReference type="EMBL" id="ML977606">
    <property type="protein sequence ID" value="KAF1998183.1"/>
    <property type="molecule type" value="Genomic_DNA"/>
</dbReference>
<evidence type="ECO:0000259" key="5">
    <source>
        <dbReference type="Pfam" id="PF23658"/>
    </source>
</evidence>
<keyword evidence="3" id="KW-0732">Signal</keyword>
<evidence type="ECO:0000313" key="6">
    <source>
        <dbReference type="EMBL" id="KAF1998183.1"/>
    </source>
</evidence>
<dbReference type="InterPro" id="IPR052766">
    <property type="entry name" value="S41A_metabolite_peptidase"/>
</dbReference>
<dbReference type="InterPro" id="IPR056186">
    <property type="entry name" value="PDZ_CPAF-rel"/>
</dbReference>
<organism evidence="6 7">
    <name type="scientific">Amniculicola lignicola CBS 123094</name>
    <dbReference type="NCBI Taxonomy" id="1392246"/>
    <lineage>
        <taxon>Eukaryota</taxon>
        <taxon>Fungi</taxon>
        <taxon>Dikarya</taxon>
        <taxon>Ascomycota</taxon>
        <taxon>Pezizomycotina</taxon>
        <taxon>Dothideomycetes</taxon>
        <taxon>Pleosporomycetidae</taxon>
        <taxon>Pleosporales</taxon>
        <taxon>Amniculicolaceae</taxon>
        <taxon>Amniculicola</taxon>
    </lineage>
</organism>